<evidence type="ECO:0000313" key="1">
    <source>
        <dbReference type="EMBL" id="SCZ84474.1"/>
    </source>
</evidence>
<dbReference type="InterPro" id="IPR032675">
    <property type="entry name" value="LRR_dom_sf"/>
</dbReference>
<organism evidence="1 2">
    <name type="scientific">Nitrosomonas mobilis</name>
    <dbReference type="NCBI Taxonomy" id="51642"/>
    <lineage>
        <taxon>Bacteria</taxon>
        <taxon>Pseudomonadati</taxon>
        <taxon>Pseudomonadota</taxon>
        <taxon>Betaproteobacteria</taxon>
        <taxon>Nitrosomonadales</taxon>
        <taxon>Nitrosomonadaceae</taxon>
        <taxon>Nitrosomonas</taxon>
    </lineage>
</organism>
<evidence type="ECO:0000313" key="2">
    <source>
        <dbReference type="Proteomes" id="UP000198729"/>
    </source>
</evidence>
<sequence length="98" mass="11098">MRLIINIKNVGSLQRLTGLRQLHLRNNEIALQQPLLDLSQLESLNIKYNVPLSCESVKELLAVFGTDVVQFEDCDGDPWHSISIFHRYTIALVGHATD</sequence>
<proteinExistence type="predicted"/>
<name>A0A1G5SB92_9PROT</name>
<dbReference type="Proteomes" id="UP000198729">
    <property type="component" value="Unassembled WGS sequence"/>
</dbReference>
<accession>A0A1G5SB92</accession>
<dbReference type="EMBL" id="FMWO01000023">
    <property type="protein sequence ID" value="SCZ84474.1"/>
    <property type="molecule type" value="Genomic_DNA"/>
</dbReference>
<protein>
    <submittedName>
        <fullName evidence="1">Uncharacterized protein</fullName>
    </submittedName>
</protein>
<reference evidence="1 2" key="1">
    <citation type="submission" date="2016-10" db="EMBL/GenBank/DDBJ databases">
        <authorList>
            <person name="de Groot N.N."/>
        </authorList>
    </citation>
    <scope>NUCLEOTIDE SEQUENCE [LARGE SCALE GENOMIC DNA]</scope>
    <source>
        <strain evidence="1">1</strain>
    </source>
</reference>
<dbReference type="AlphaFoldDB" id="A0A1G5SB92"/>
<keyword evidence="2" id="KW-1185">Reference proteome</keyword>
<gene>
    <name evidence="1" type="ORF">NSMM_180021</name>
</gene>
<dbReference type="SUPFAM" id="SSF52058">
    <property type="entry name" value="L domain-like"/>
    <property type="match status" value="1"/>
</dbReference>
<dbReference type="Gene3D" id="3.80.10.10">
    <property type="entry name" value="Ribonuclease Inhibitor"/>
    <property type="match status" value="1"/>
</dbReference>